<dbReference type="Proteomes" id="UP000399805">
    <property type="component" value="Unassembled WGS sequence"/>
</dbReference>
<keyword evidence="2" id="KW-1185">Reference proteome</keyword>
<name>A0A6I8M0X5_9PSEU</name>
<gene>
    <name evidence="1" type="ORF">AA23TX_07951</name>
</gene>
<reference evidence="1 2" key="1">
    <citation type="submission" date="2019-09" db="EMBL/GenBank/DDBJ databases">
        <authorList>
            <person name="Leyn A S."/>
        </authorList>
    </citation>
    <scope>NUCLEOTIDE SEQUENCE [LARGE SCALE GENOMIC DNA]</scope>
    <source>
        <strain evidence="1">AA231_1</strain>
    </source>
</reference>
<sequence length="48" mass="5308">MALRAQTANTPSMRLAAKLGFIEVDRFKAYGAQQWLGLWSQAKTPGNL</sequence>
<protein>
    <recommendedName>
        <fullName evidence="3">N-acetyltransferase domain-containing protein</fullName>
    </recommendedName>
</protein>
<organism evidence="1 2">
    <name type="scientific">Amycolatopsis camponoti</name>
    <dbReference type="NCBI Taxonomy" id="2606593"/>
    <lineage>
        <taxon>Bacteria</taxon>
        <taxon>Bacillati</taxon>
        <taxon>Actinomycetota</taxon>
        <taxon>Actinomycetes</taxon>
        <taxon>Pseudonocardiales</taxon>
        <taxon>Pseudonocardiaceae</taxon>
        <taxon>Amycolatopsis</taxon>
    </lineage>
</organism>
<accession>A0A6I8M0X5</accession>
<evidence type="ECO:0000313" key="2">
    <source>
        <dbReference type="Proteomes" id="UP000399805"/>
    </source>
</evidence>
<proteinExistence type="predicted"/>
<evidence type="ECO:0000313" key="1">
    <source>
        <dbReference type="EMBL" id="VVJ23044.1"/>
    </source>
</evidence>
<evidence type="ECO:0008006" key="3">
    <source>
        <dbReference type="Google" id="ProtNLM"/>
    </source>
</evidence>
<dbReference type="EMBL" id="CABVGP010000003">
    <property type="protein sequence ID" value="VVJ23044.1"/>
    <property type="molecule type" value="Genomic_DNA"/>
</dbReference>
<dbReference type="AlphaFoldDB" id="A0A6I8M0X5"/>